<evidence type="ECO:0000313" key="1">
    <source>
        <dbReference type="EMBL" id="WZL75505.1"/>
    </source>
</evidence>
<name>A0ABZ2YCV7_9BACT</name>
<evidence type="ECO:0008006" key="3">
    <source>
        <dbReference type="Google" id="ProtNLM"/>
    </source>
</evidence>
<proteinExistence type="predicted"/>
<keyword evidence="2" id="KW-1185">Reference proteome</keyword>
<dbReference type="Proteomes" id="UP001461341">
    <property type="component" value="Chromosome"/>
</dbReference>
<gene>
    <name evidence="1" type="ORF">QBE54_07875</name>
</gene>
<organism evidence="1 2">
    <name type="scientific">Thermatribacter velox</name>
    <dbReference type="NCBI Taxonomy" id="3039681"/>
    <lineage>
        <taxon>Bacteria</taxon>
        <taxon>Pseudomonadati</taxon>
        <taxon>Atribacterota</taxon>
        <taxon>Atribacteria</taxon>
        <taxon>Atribacterales</taxon>
        <taxon>Thermatribacteraceae</taxon>
        <taxon>Thermatribacter</taxon>
    </lineage>
</organism>
<accession>A0ABZ2YCV7</accession>
<sequence length="372" mass="42756">MSEIVLYPSNWLYNAGVVGFLHSLQEVEKIQVEGFLKEDGTVVLPANLFAQLNWDLRYFSETRLAAITGQAKIYRNYWQPSWDKSAFGAYVAALENLRESSLHSCSVCGRNFEIPEPHLQALVQRFSFLKTFLSGVSTFDVRLNMMLAPSIGEFPNSLWNLRSGSCVCPLCSFLLVHQHLSFLELIDSDGKASTSVFVNAPSFKVMWYLNRLVKEVYSREKISFVRELLGVSLIEFAMRVNAQLGMWTKMNIEVVSWKRDGTIDFYVLPYQVADLLLDWRVASLLSDIGEFSVLKMVLEERFYEIVELGEKIMAIGIKRKNEWGKQEKAYINQHLRLSRNKDRPDNLVNFASRLFSLYALIQEKQGVKGNER</sequence>
<dbReference type="RefSeq" id="WP_369017652.1">
    <property type="nucleotide sequence ID" value="NZ_CP121689.1"/>
</dbReference>
<dbReference type="EMBL" id="CP121689">
    <property type="protein sequence ID" value="WZL75505.1"/>
    <property type="molecule type" value="Genomic_DNA"/>
</dbReference>
<evidence type="ECO:0000313" key="2">
    <source>
        <dbReference type="Proteomes" id="UP001461341"/>
    </source>
</evidence>
<reference evidence="1 2" key="1">
    <citation type="submission" date="2023-03" db="EMBL/GenBank/DDBJ databases">
        <title>Novel Species.</title>
        <authorList>
            <person name="Ma S."/>
        </authorList>
    </citation>
    <scope>NUCLEOTIDE SEQUENCE [LARGE SCALE GENOMIC DNA]</scope>
    <source>
        <strain evidence="1 2">B11</strain>
    </source>
</reference>
<protein>
    <recommendedName>
        <fullName evidence="3">Type I-B CRISPR-associated protein Cas8b1/Cst1</fullName>
    </recommendedName>
</protein>